<dbReference type="Proteomes" id="UP001610063">
    <property type="component" value="Unassembled WGS sequence"/>
</dbReference>
<feature type="chain" id="PRO_5045930929" description="DUF4270 domain-containing protein" evidence="1">
    <location>
        <begin position="21"/>
        <end position="530"/>
    </location>
</feature>
<protein>
    <recommendedName>
        <fullName evidence="4">DUF4270 domain-containing protein</fullName>
    </recommendedName>
</protein>
<accession>A0ABW7N6Q0</accession>
<name>A0ABW7N6Q0_9BACT</name>
<evidence type="ECO:0000313" key="2">
    <source>
        <dbReference type="EMBL" id="MFH6983290.1"/>
    </source>
</evidence>
<reference evidence="2 3" key="1">
    <citation type="journal article" date="2013" name="Int. J. Syst. Evol. Microbiol.">
        <title>Marinoscillum luteum sp. nov., isolated from marine sediment.</title>
        <authorList>
            <person name="Cha I.T."/>
            <person name="Park S.J."/>
            <person name="Kim S.J."/>
            <person name="Kim J.G."/>
            <person name="Jung M.Y."/>
            <person name="Shin K.S."/>
            <person name="Kwon K.K."/>
            <person name="Yang S.H."/>
            <person name="Seo Y.S."/>
            <person name="Rhee S.K."/>
        </authorList>
    </citation>
    <scope>NUCLEOTIDE SEQUENCE [LARGE SCALE GENOMIC DNA]</scope>
    <source>
        <strain evidence="2 3">KCTC 23939</strain>
    </source>
</reference>
<evidence type="ECO:0008006" key="4">
    <source>
        <dbReference type="Google" id="ProtNLM"/>
    </source>
</evidence>
<keyword evidence="1" id="KW-0732">Signal</keyword>
<keyword evidence="3" id="KW-1185">Reference proteome</keyword>
<organism evidence="2 3">
    <name type="scientific">Marinoscillum luteum</name>
    <dbReference type="NCBI Taxonomy" id="861051"/>
    <lineage>
        <taxon>Bacteria</taxon>
        <taxon>Pseudomonadati</taxon>
        <taxon>Bacteroidota</taxon>
        <taxon>Cytophagia</taxon>
        <taxon>Cytophagales</taxon>
        <taxon>Reichenbachiellaceae</taxon>
        <taxon>Marinoscillum</taxon>
    </lineage>
</organism>
<evidence type="ECO:0000256" key="1">
    <source>
        <dbReference type="SAM" id="SignalP"/>
    </source>
</evidence>
<proteinExistence type="predicted"/>
<dbReference type="RefSeq" id="WP_395416854.1">
    <property type="nucleotide sequence ID" value="NZ_JBIPKE010000014.1"/>
</dbReference>
<sequence length="530" mass="57306">MKKSLSALLILFCLSCNVNDLDFDNLKGPTLTSEVALPLGDISYSMRDLLNEIGDKALQLDEDSTSLLKLTYFDSAEFSKGEDVINIEDISNQARISIPTLGPAPESLQAVIDTVLVFSYPAENNEALDSVFYNGGSLVLSLNSNMGSDVNFTFDITNTRSISANEPVTFAGSMGGFGNYEESRDLDGYKTLLSTEGDSNTFQVNAQITVFLGPGESTSPTDYLNMTLSYLDQTFSILYGKFGQDTLAVGNEILNIAFFEDLGESGFKFGDPEINFHFESTFGVPMGIVFRGLYGADSSASGMDTTYLSGSATVTPQVVEGAESPGQFVQSTVSLNSQNSSLRDLLAASPRSIGFNLTGIANPDDPTQQNFVMDDSYISTAIEISLPMELSLKDVTREIDFSLGDGLDFDEAESLTMRIISLNGLPFSARLEVEIRDKSDSTLHTVPQALVLETPFIDKAGLVTQARSHVEDIHLTAEGVDALRVGSKVVLRIILNTPATSGTRDVYVKILADYKIDIKVAVVGKLKTEL</sequence>
<evidence type="ECO:0000313" key="3">
    <source>
        <dbReference type="Proteomes" id="UP001610063"/>
    </source>
</evidence>
<comment type="caution">
    <text evidence="2">The sequence shown here is derived from an EMBL/GenBank/DDBJ whole genome shotgun (WGS) entry which is preliminary data.</text>
</comment>
<dbReference type="EMBL" id="JBIPKE010000014">
    <property type="protein sequence ID" value="MFH6983290.1"/>
    <property type="molecule type" value="Genomic_DNA"/>
</dbReference>
<feature type="signal peptide" evidence="1">
    <location>
        <begin position="1"/>
        <end position="20"/>
    </location>
</feature>
<gene>
    <name evidence="2" type="ORF">ACHKAR_07570</name>
</gene>